<dbReference type="InterPro" id="IPR008283">
    <property type="entry name" value="Peptidase_M17_N"/>
</dbReference>
<dbReference type="AlphaFoldDB" id="A0A4R5KNX7"/>
<dbReference type="PRINTS" id="PR00481">
    <property type="entry name" value="LAMNOPPTDASE"/>
</dbReference>
<dbReference type="EC" id="3.4.11.1" evidence="8"/>
<name>A0A4R5KNX7_9BACL</name>
<dbReference type="EMBL" id="SMRT01000008">
    <property type="protein sequence ID" value="TDF96387.1"/>
    <property type="molecule type" value="Genomic_DNA"/>
</dbReference>
<dbReference type="Pfam" id="PF00883">
    <property type="entry name" value="Peptidase_M17"/>
    <property type="match status" value="1"/>
</dbReference>
<reference evidence="10 11" key="1">
    <citation type="submission" date="2019-03" db="EMBL/GenBank/DDBJ databases">
        <title>This is whole genome sequence of Paenibacillus sp MS74 strain.</title>
        <authorList>
            <person name="Trinh H.N."/>
        </authorList>
    </citation>
    <scope>NUCLEOTIDE SEQUENCE [LARGE SCALE GENOMIC DNA]</scope>
    <source>
        <strain evidence="10 11">MS74</strain>
    </source>
</reference>
<dbReference type="Proteomes" id="UP000295636">
    <property type="component" value="Unassembled WGS sequence"/>
</dbReference>
<sequence>MQPIVQDDNDIRLHIVQRREGEAADAVLRGVGADALVLLLTQAELDDAARLRHWLPETLAAEVSAMRERGQFAALLGQAEALPTLGLLPCRSLLLSGLGRAAAGADAWRDAGVYAARAALARGLARLALPLPRVADGAAGAVTGTAADAAAVPVRERVHALAEGLLLGGCRMPSYAAAARPPQPALREIALIADRAEFAAPGGGSIAAALAQPLEAARAFAVATQYARDLTNVPGNMLVPDTLAREAARVAARYGMACTVLDEAAIVSHGMGGLHAVGKGSANPPRMISIRYQGTDAWDNVTGLVGKGITFDTGGISLKKPDGMEEMISDMGGAAVLLGLLHAIGRLKPRINLIVVIPTAENMPSGTAFKPGDVIRMMSGHTVEIINTDAEGRVVLGDGVCYAKQLGAERIVDVATLTGAVLVSFADVATGAVANDEALQREVVDAAKRAGEKVWPFPNYPEYHDMLASDVADIKNATSRDRWAGSITGGLFIGYFAGETPWLHLDTGGTAWLWNERGTEPKGGTGAMVRTLAHWLCRTEETE</sequence>
<dbReference type="SUPFAM" id="SSF52949">
    <property type="entry name" value="Macro domain-like"/>
    <property type="match status" value="1"/>
</dbReference>
<evidence type="ECO:0000256" key="7">
    <source>
        <dbReference type="ARBA" id="ARBA00049972"/>
    </source>
</evidence>
<dbReference type="PANTHER" id="PTHR11963:SF23">
    <property type="entry name" value="CYTOSOL AMINOPEPTIDASE"/>
    <property type="match status" value="1"/>
</dbReference>
<evidence type="ECO:0000256" key="1">
    <source>
        <dbReference type="ARBA" id="ARBA00000135"/>
    </source>
</evidence>
<dbReference type="EC" id="3.4.11.10" evidence="8"/>
<evidence type="ECO:0000256" key="4">
    <source>
        <dbReference type="ARBA" id="ARBA00022438"/>
    </source>
</evidence>
<protein>
    <recommendedName>
        <fullName evidence="8">Probable cytosol aminopeptidase</fullName>
        <ecNumber evidence="8">3.4.11.1</ecNumber>
    </recommendedName>
    <alternativeName>
        <fullName evidence="8">Leucine aminopeptidase</fullName>
        <shortName evidence="8">LAP</shortName>
        <ecNumber evidence="8">3.4.11.10</ecNumber>
    </alternativeName>
    <alternativeName>
        <fullName evidence="8">Leucyl aminopeptidase</fullName>
    </alternativeName>
</protein>
<keyword evidence="5 8" id="KW-0645">Protease</keyword>
<dbReference type="PANTHER" id="PTHR11963">
    <property type="entry name" value="LEUCINE AMINOPEPTIDASE-RELATED"/>
    <property type="match status" value="1"/>
</dbReference>
<comment type="caution">
    <text evidence="10">The sequence shown here is derived from an EMBL/GenBank/DDBJ whole genome shotgun (WGS) entry which is preliminary data.</text>
</comment>
<feature type="binding site" evidence="8">
    <location>
        <position position="312"/>
    </location>
    <ligand>
        <name>Mn(2+)</name>
        <dbReference type="ChEBI" id="CHEBI:29035"/>
        <label>1</label>
    </ligand>
</feature>
<organism evidence="10 11">
    <name type="scientific">Paenibacillus piri</name>
    <dbReference type="NCBI Taxonomy" id="2547395"/>
    <lineage>
        <taxon>Bacteria</taxon>
        <taxon>Bacillati</taxon>
        <taxon>Bacillota</taxon>
        <taxon>Bacilli</taxon>
        <taxon>Bacillales</taxon>
        <taxon>Paenibacillaceae</taxon>
        <taxon>Paenibacillus</taxon>
    </lineage>
</organism>
<dbReference type="InterPro" id="IPR023042">
    <property type="entry name" value="Peptidase_M17_leu_NH2_pept"/>
</dbReference>
<evidence type="ECO:0000313" key="11">
    <source>
        <dbReference type="Proteomes" id="UP000295636"/>
    </source>
</evidence>
<dbReference type="GO" id="GO:0070006">
    <property type="term" value="F:metalloaminopeptidase activity"/>
    <property type="evidence" value="ECO:0007669"/>
    <property type="project" value="InterPro"/>
</dbReference>
<evidence type="ECO:0000256" key="8">
    <source>
        <dbReference type="HAMAP-Rule" id="MF_00181"/>
    </source>
</evidence>
<comment type="similarity">
    <text evidence="3 8">Belongs to the peptidase M17 family.</text>
</comment>
<comment type="cofactor">
    <cofactor evidence="8">
        <name>Mn(2+)</name>
        <dbReference type="ChEBI" id="CHEBI:29035"/>
    </cofactor>
    <text evidence="8">Binds 2 manganese ions per subunit.</text>
</comment>
<keyword evidence="8" id="KW-0479">Metal-binding</keyword>
<evidence type="ECO:0000256" key="2">
    <source>
        <dbReference type="ARBA" id="ARBA00000967"/>
    </source>
</evidence>
<comment type="subcellular location">
    <subcellularLocation>
        <location evidence="8">Cytoplasm</location>
    </subcellularLocation>
</comment>
<feature type="binding site" evidence="8">
    <location>
        <position position="307"/>
    </location>
    <ligand>
        <name>Mn(2+)</name>
        <dbReference type="ChEBI" id="CHEBI:29035"/>
        <label>2</label>
    </ligand>
</feature>
<feature type="binding site" evidence="8">
    <location>
        <position position="391"/>
    </location>
    <ligand>
        <name>Mn(2+)</name>
        <dbReference type="ChEBI" id="CHEBI:29035"/>
        <label>1</label>
    </ligand>
</feature>
<keyword evidence="4 8" id="KW-0031">Aminopeptidase</keyword>
<dbReference type="Gene3D" id="3.40.630.10">
    <property type="entry name" value="Zn peptidases"/>
    <property type="match status" value="1"/>
</dbReference>
<dbReference type="OrthoDB" id="9809354at2"/>
<dbReference type="NCBIfam" id="NF002073">
    <property type="entry name" value="PRK00913.1-2"/>
    <property type="match status" value="1"/>
</dbReference>
<feature type="binding site" evidence="8">
    <location>
        <position position="312"/>
    </location>
    <ligand>
        <name>Mn(2+)</name>
        <dbReference type="ChEBI" id="CHEBI:29035"/>
        <label>2</label>
    </ligand>
</feature>
<feature type="active site" evidence="8">
    <location>
        <position position="319"/>
    </location>
</feature>
<keyword evidence="11" id="KW-1185">Reference proteome</keyword>
<feature type="binding site" evidence="8">
    <location>
        <position position="391"/>
    </location>
    <ligand>
        <name>Mn(2+)</name>
        <dbReference type="ChEBI" id="CHEBI:29035"/>
        <label>2</label>
    </ligand>
</feature>
<dbReference type="InterPro" id="IPR011356">
    <property type="entry name" value="Leucine_aapep/pepB"/>
</dbReference>
<comment type="catalytic activity">
    <reaction evidence="1 8">
        <text>Release of an N-terminal amino acid, Xaa-|-Yaa-, in which Xaa is preferably Leu, but may be other amino acids including Pro although not Arg or Lys, and Yaa may be Pro. Amino acid amides and methyl esters are also readily hydrolyzed, but rates on arylamides are exceedingly low.</text>
        <dbReference type="EC" id="3.4.11.1"/>
    </reaction>
</comment>
<dbReference type="CDD" id="cd00433">
    <property type="entry name" value="Peptidase_M17"/>
    <property type="match status" value="1"/>
</dbReference>
<evidence type="ECO:0000259" key="9">
    <source>
        <dbReference type="PROSITE" id="PS00631"/>
    </source>
</evidence>
<keyword evidence="6 8" id="KW-0378">Hydrolase</keyword>
<proteinExistence type="inferred from homology"/>
<accession>A0A4R5KNX7</accession>
<keyword evidence="8" id="KW-0963">Cytoplasm</keyword>
<dbReference type="SUPFAM" id="SSF53187">
    <property type="entry name" value="Zn-dependent exopeptidases"/>
    <property type="match status" value="1"/>
</dbReference>
<dbReference type="GO" id="GO:0006508">
    <property type="term" value="P:proteolysis"/>
    <property type="evidence" value="ECO:0007669"/>
    <property type="project" value="UniProtKB-KW"/>
</dbReference>
<dbReference type="Pfam" id="PF02789">
    <property type="entry name" value="Peptidase_M17_N"/>
    <property type="match status" value="1"/>
</dbReference>
<keyword evidence="8" id="KW-0464">Manganese</keyword>
<feature type="active site" evidence="8">
    <location>
        <position position="393"/>
    </location>
</feature>
<comment type="catalytic activity">
    <reaction evidence="2 8">
        <text>Release of an N-terminal amino acid, preferentially leucine, but not glutamic or aspartic acids.</text>
        <dbReference type="EC" id="3.4.11.10"/>
    </reaction>
</comment>
<gene>
    <name evidence="8" type="primary">pepA</name>
    <name evidence="10" type="ORF">E1757_18410</name>
</gene>
<evidence type="ECO:0000313" key="10">
    <source>
        <dbReference type="EMBL" id="TDF96387.1"/>
    </source>
</evidence>
<comment type="function">
    <text evidence="7 8">Presumably involved in the processing and regular turnover of intracellular proteins. Catalyzes the removal of unsubstituted N-terminal amino acids from various peptides.</text>
</comment>
<dbReference type="PROSITE" id="PS00631">
    <property type="entry name" value="CYTOSOL_AP"/>
    <property type="match status" value="1"/>
</dbReference>
<evidence type="ECO:0000256" key="3">
    <source>
        <dbReference type="ARBA" id="ARBA00009528"/>
    </source>
</evidence>
<dbReference type="Gene3D" id="3.40.220.10">
    <property type="entry name" value="Leucine Aminopeptidase, subunit E, domain 1"/>
    <property type="match status" value="1"/>
</dbReference>
<dbReference type="HAMAP" id="MF_00181">
    <property type="entry name" value="Cytosol_peptidase_M17"/>
    <property type="match status" value="1"/>
</dbReference>
<dbReference type="GO" id="GO:0005737">
    <property type="term" value="C:cytoplasm"/>
    <property type="evidence" value="ECO:0007669"/>
    <property type="project" value="UniProtKB-SubCell"/>
</dbReference>
<feature type="binding site" evidence="8">
    <location>
        <position position="389"/>
    </location>
    <ligand>
        <name>Mn(2+)</name>
        <dbReference type="ChEBI" id="CHEBI:29035"/>
        <label>1</label>
    </ligand>
</feature>
<dbReference type="InterPro" id="IPR043472">
    <property type="entry name" value="Macro_dom-like"/>
</dbReference>
<dbReference type="InterPro" id="IPR000819">
    <property type="entry name" value="Peptidase_M17_C"/>
</dbReference>
<feature type="binding site" evidence="8">
    <location>
        <position position="330"/>
    </location>
    <ligand>
        <name>Mn(2+)</name>
        <dbReference type="ChEBI" id="CHEBI:29035"/>
        <label>2</label>
    </ligand>
</feature>
<dbReference type="GO" id="GO:0030145">
    <property type="term" value="F:manganese ion binding"/>
    <property type="evidence" value="ECO:0007669"/>
    <property type="project" value="UniProtKB-UniRule"/>
</dbReference>
<evidence type="ECO:0000256" key="6">
    <source>
        <dbReference type="ARBA" id="ARBA00022801"/>
    </source>
</evidence>
<feature type="domain" description="Cytosol aminopeptidase" evidence="9">
    <location>
        <begin position="387"/>
        <end position="394"/>
    </location>
</feature>
<evidence type="ECO:0000256" key="5">
    <source>
        <dbReference type="ARBA" id="ARBA00022670"/>
    </source>
</evidence>